<accession>A0ABW4X129</accession>
<organism evidence="1 2">
    <name type="scientific">Pontibacter silvestris</name>
    <dbReference type="NCBI Taxonomy" id="2305183"/>
    <lineage>
        <taxon>Bacteria</taxon>
        <taxon>Pseudomonadati</taxon>
        <taxon>Bacteroidota</taxon>
        <taxon>Cytophagia</taxon>
        <taxon>Cytophagales</taxon>
        <taxon>Hymenobacteraceae</taxon>
        <taxon>Pontibacter</taxon>
    </lineage>
</organism>
<dbReference type="InterPro" id="IPR037175">
    <property type="entry name" value="KFase_sf"/>
</dbReference>
<dbReference type="Pfam" id="PF04199">
    <property type="entry name" value="Cyclase"/>
    <property type="match status" value="1"/>
</dbReference>
<dbReference type="Proteomes" id="UP001597369">
    <property type="component" value="Unassembled WGS sequence"/>
</dbReference>
<evidence type="ECO:0000313" key="1">
    <source>
        <dbReference type="EMBL" id="MFD2068633.1"/>
    </source>
</evidence>
<name>A0ABW4X129_9BACT</name>
<evidence type="ECO:0000313" key="2">
    <source>
        <dbReference type="Proteomes" id="UP001597369"/>
    </source>
</evidence>
<dbReference type="GO" id="GO:0016787">
    <property type="term" value="F:hydrolase activity"/>
    <property type="evidence" value="ECO:0007669"/>
    <property type="project" value="UniProtKB-KW"/>
</dbReference>
<proteinExistence type="predicted"/>
<dbReference type="EC" id="3.5.-.-" evidence="1"/>
<dbReference type="SUPFAM" id="SSF102198">
    <property type="entry name" value="Putative cyclase"/>
    <property type="match status" value="1"/>
</dbReference>
<dbReference type="RefSeq" id="WP_229958971.1">
    <property type="nucleotide sequence ID" value="NZ_JAJJWI010000004.1"/>
</dbReference>
<sequence>MISTASVTYQNQTYTFNPLEPLDISMPLHDGQLQPECFWAEPAVFNVVRVGDFVGSVAAGGSTNYKRVHLTPHGNGTHTECYGHISTDTDATINNCLHRFMFAAKLITVAPQKQANGDEVITLEDVEKQLHQEEMPEALILRTLPNTNSKLSRHYSGTNPPYIDHRIASLLAEQGTEHLLLDLPSVDREQDDGKLLAHHAFWQYPHNTRRNATITELIYVPDAIEDGLYLLNIQIASLELDVSPSKPVLYRLKKY</sequence>
<comment type="caution">
    <text evidence="1">The sequence shown here is derived from an EMBL/GenBank/DDBJ whole genome shotgun (WGS) entry which is preliminary data.</text>
</comment>
<keyword evidence="1" id="KW-0378">Hydrolase</keyword>
<keyword evidence="2" id="KW-1185">Reference proteome</keyword>
<gene>
    <name evidence="1" type="ORF">ACFSKU_17215</name>
</gene>
<reference evidence="2" key="1">
    <citation type="journal article" date="2019" name="Int. J. Syst. Evol. Microbiol.">
        <title>The Global Catalogue of Microorganisms (GCM) 10K type strain sequencing project: providing services to taxonomists for standard genome sequencing and annotation.</title>
        <authorList>
            <consortium name="The Broad Institute Genomics Platform"/>
            <consortium name="The Broad Institute Genome Sequencing Center for Infectious Disease"/>
            <person name="Wu L."/>
            <person name="Ma J."/>
        </authorList>
    </citation>
    <scope>NUCLEOTIDE SEQUENCE [LARGE SCALE GENOMIC DNA]</scope>
    <source>
        <strain evidence="2">JCM 16545</strain>
    </source>
</reference>
<dbReference type="InterPro" id="IPR007325">
    <property type="entry name" value="KFase/CYL"/>
</dbReference>
<dbReference type="EMBL" id="JBHUHV010000054">
    <property type="protein sequence ID" value="MFD2068633.1"/>
    <property type="molecule type" value="Genomic_DNA"/>
</dbReference>
<dbReference type="Gene3D" id="3.50.30.50">
    <property type="entry name" value="Putative cyclase"/>
    <property type="match status" value="1"/>
</dbReference>
<protein>
    <submittedName>
        <fullName evidence="1">Cyclase family protein</fullName>
        <ecNumber evidence="1">3.5.-.-</ecNumber>
    </submittedName>
</protein>